<dbReference type="EMBL" id="LSRX01000320">
    <property type="protein sequence ID" value="OLQ00671.1"/>
    <property type="molecule type" value="Genomic_DNA"/>
</dbReference>
<keyword evidence="5" id="KW-1185">Reference proteome</keyword>
<keyword evidence="3" id="KW-0732">Signal</keyword>
<evidence type="ECO:0000313" key="5">
    <source>
        <dbReference type="Proteomes" id="UP000186817"/>
    </source>
</evidence>
<dbReference type="Pfam" id="PF02274">
    <property type="entry name" value="ADI"/>
    <property type="match status" value="1"/>
</dbReference>
<evidence type="ECO:0000313" key="4">
    <source>
        <dbReference type="EMBL" id="OLQ00671.1"/>
    </source>
</evidence>
<dbReference type="SUPFAM" id="SSF55909">
    <property type="entry name" value="Pentein"/>
    <property type="match status" value="1"/>
</dbReference>
<feature type="transmembrane region" description="Helical" evidence="2">
    <location>
        <begin position="255"/>
        <end position="287"/>
    </location>
</feature>
<evidence type="ECO:0000256" key="3">
    <source>
        <dbReference type="SAM" id="SignalP"/>
    </source>
</evidence>
<feature type="compositionally biased region" description="Acidic residues" evidence="1">
    <location>
        <begin position="191"/>
        <end position="206"/>
    </location>
</feature>
<evidence type="ECO:0000256" key="2">
    <source>
        <dbReference type="SAM" id="Phobius"/>
    </source>
</evidence>
<keyword evidence="2" id="KW-1133">Transmembrane helix</keyword>
<keyword evidence="2" id="KW-0472">Membrane</keyword>
<accession>A0A1Q9DZS6</accession>
<dbReference type="AlphaFoldDB" id="A0A1Q9DZS6"/>
<dbReference type="OrthoDB" id="26679at2759"/>
<evidence type="ECO:0000256" key="1">
    <source>
        <dbReference type="SAM" id="MobiDB-lite"/>
    </source>
</evidence>
<dbReference type="GO" id="GO:0019546">
    <property type="term" value="P:L-arginine deiminase pathway"/>
    <property type="evidence" value="ECO:0007669"/>
    <property type="project" value="TreeGrafter"/>
</dbReference>
<organism evidence="4 5">
    <name type="scientific">Symbiodinium microadriaticum</name>
    <name type="common">Dinoflagellate</name>
    <name type="synonym">Zooxanthella microadriatica</name>
    <dbReference type="NCBI Taxonomy" id="2951"/>
    <lineage>
        <taxon>Eukaryota</taxon>
        <taxon>Sar</taxon>
        <taxon>Alveolata</taxon>
        <taxon>Dinophyceae</taxon>
        <taxon>Suessiales</taxon>
        <taxon>Symbiodiniaceae</taxon>
        <taxon>Symbiodinium</taxon>
    </lineage>
</organism>
<feature type="compositionally biased region" description="Basic and acidic residues" evidence="1">
    <location>
        <begin position="172"/>
        <end position="184"/>
    </location>
</feature>
<protein>
    <submittedName>
        <fullName evidence="4">Arginine deiminase</fullName>
    </submittedName>
</protein>
<feature type="signal peptide" evidence="3">
    <location>
        <begin position="1"/>
        <end position="15"/>
    </location>
</feature>
<proteinExistence type="predicted"/>
<dbReference type="Proteomes" id="UP000186817">
    <property type="component" value="Unassembled WGS sequence"/>
</dbReference>
<keyword evidence="2" id="KW-0812">Transmembrane</keyword>
<dbReference type="Gene3D" id="3.75.10.10">
    <property type="entry name" value="L-arginine/glycine Amidinotransferase, Chain A"/>
    <property type="match status" value="1"/>
</dbReference>
<dbReference type="GO" id="GO:0016990">
    <property type="term" value="F:arginine deiminase activity"/>
    <property type="evidence" value="ECO:0007669"/>
    <property type="project" value="TreeGrafter"/>
</dbReference>
<gene>
    <name evidence="4" type="primary">arcA</name>
    <name evidence="4" type="ORF">AK812_SmicGene16641</name>
</gene>
<name>A0A1Q9DZS6_SYMMI</name>
<dbReference type="PANTHER" id="PTHR47271">
    <property type="entry name" value="ARGININE DEIMINASE"/>
    <property type="match status" value="1"/>
</dbReference>
<feature type="chain" id="PRO_5013090640" evidence="3">
    <location>
        <begin position="16"/>
        <end position="399"/>
    </location>
</feature>
<sequence>MFSLFTTTVICVVIGYPPAQITSDIYAKNTIRTVTIEGGDVLVADRETVLVGRISQRTNEKGAEKLAQFLFSQTPVKRVVKVYIPKQRAFMHLDTPRPRKRELFTFVDRGMVVTMPYFWSRPEVYAEFSAAAETRMICTESSMRAKFPGASTMLMSPVHISSLHVIDGSDAVDDKHEHGDHGEVDVVAGYGDDDDEDSDDDGSEEEYDDYGMMRVFMIVKNSNSAFVAADTVAVGSAPAVAAAADCCRCWIRRCFLVAIAVAVAVGGGVVAILALLLLIGAAAAVAARNEKMGSDQRQDLDEWIKDPVPKKYKQAMTGLQAEGIIEKALSALEGSLSLGFQAEFHGAFCLFSRFAHVAAALTEQWNDAANATWQVELMKGRGGARCMTFPVRRSLSLES</sequence>
<comment type="caution">
    <text evidence="4">The sequence shown here is derived from an EMBL/GenBank/DDBJ whole genome shotgun (WGS) entry which is preliminary data.</text>
</comment>
<reference evidence="4 5" key="1">
    <citation type="submission" date="2016-02" db="EMBL/GenBank/DDBJ databases">
        <title>Genome analysis of coral dinoflagellate symbionts highlights evolutionary adaptations to a symbiotic lifestyle.</title>
        <authorList>
            <person name="Aranda M."/>
            <person name="Li Y."/>
            <person name="Liew Y.J."/>
            <person name="Baumgarten S."/>
            <person name="Simakov O."/>
            <person name="Wilson M."/>
            <person name="Piel J."/>
            <person name="Ashoor H."/>
            <person name="Bougouffa S."/>
            <person name="Bajic V.B."/>
            <person name="Ryu T."/>
            <person name="Ravasi T."/>
            <person name="Bayer T."/>
            <person name="Micklem G."/>
            <person name="Kim H."/>
            <person name="Bhak J."/>
            <person name="Lajeunesse T.C."/>
            <person name="Voolstra C.R."/>
        </authorList>
    </citation>
    <scope>NUCLEOTIDE SEQUENCE [LARGE SCALE GENOMIC DNA]</scope>
    <source>
        <strain evidence="4 5">CCMP2467</strain>
    </source>
</reference>
<feature type="region of interest" description="Disordered" evidence="1">
    <location>
        <begin position="171"/>
        <end position="206"/>
    </location>
</feature>
<dbReference type="PANTHER" id="PTHR47271:SF2">
    <property type="entry name" value="ARGININE DEIMINASE"/>
    <property type="match status" value="1"/>
</dbReference>